<proteinExistence type="predicted"/>
<dbReference type="EMBL" id="LPWF01000010">
    <property type="protein sequence ID" value="ODS01013.1"/>
    <property type="molecule type" value="Genomic_DNA"/>
</dbReference>
<accession>A0A1E3W5D1</accession>
<dbReference type="Gene3D" id="1.50.10.100">
    <property type="entry name" value="Chondroitin AC/alginate lyase"/>
    <property type="match status" value="1"/>
</dbReference>
<dbReference type="InterPro" id="IPR008929">
    <property type="entry name" value="Chondroitin_lyas"/>
</dbReference>
<reference evidence="2 3" key="1">
    <citation type="journal article" date="2016" name="Environ. Microbiol.">
        <title>New Methyloceanibacter diversity from North Sea sediments includes methanotroph containing solely the soluble methane monooxygenase.</title>
        <authorList>
            <person name="Vekeman B."/>
            <person name="Kerckhof F.M."/>
            <person name="Cremers G."/>
            <person name="de Vos P."/>
            <person name="Vandamme P."/>
            <person name="Boon N."/>
            <person name="Op den Camp H.J."/>
            <person name="Heylen K."/>
        </authorList>
    </citation>
    <scope>NUCLEOTIDE SEQUENCE [LARGE SCALE GENOMIC DNA]</scope>
    <source>
        <strain evidence="2 3">R-67175</strain>
    </source>
</reference>
<sequence>MRAEAAVARRGGISLLGQTWPAERGQGRWHVDPVTGGLWPARAFCFDIPYRRERKLGDVKYVWELNRLQFLQPVAALAAYDRDESLAAFCLDEIEDWIDANPPFRGVNWASGIELALRAVSLLVVLGLVGTQNATARQRRKIRACFAAHAYWLARYPSRHSSANNHLIAEAGALFLLGTVWPELGIGRRAAEAREVLIAEIDRQIHDDGVGAEQSPTYTAFTLEWYLLCAYVAESNGDPFPKAVTKRLGEAGQFLRWITDEGGYCPRIGDDDEGRVLADEPTDGGYVASVLGSISATLKRPNLAPPRVSPSLRNLYFGLPAPCQSGPKGAKTFSSGGYSVFAAGSPGARR</sequence>
<dbReference type="Pfam" id="PF16889">
    <property type="entry name" value="Hepar_II_III_N"/>
    <property type="match status" value="1"/>
</dbReference>
<dbReference type="InterPro" id="IPR031680">
    <property type="entry name" value="Hepar_II_III_N"/>
</dbReference>
<evidence type="ECO:0000313" key="2">
    <source>
        <dbReference type="EMBL" id="ODS01013.1"/>
    </source>
</evidence>
<dbReference type="PANTHER" id="PTHR39210:SF1">
    <property type="entry name" value="HEPARIN-SULFATE LYASE"/>
    <property type="match status" value="1"/>
</dbReference>
<dbReference type="SUPFAM" id="SSF48230">
    <property type="entry name" value="Chondroitin AC/alginate lyase"/>
    <property type="match status" value="1"/>
</dbReference>
<protein>
    <recommendedName>
        <fullName evidence="1">Heparin-sulfate lyase N-terminal domain-containing protein</fullName>
    </recommendedName>
</protein>
<name>A0A1E3W5D1_9HYPH</name>
<feature type="domain" description="Heparin-sulfate lyase N-terminal" evidence="1">
    <location>
        <begin position="57"/>
        <end position="253"/>
    </location>
</feature>
<evidence type="ECO:0000259" key="1">
    <source>
        <dbReference type="Pfam" id="PF16889"/>
    </source>
</evidence>
<keyword evidence="3" id="KW-1185">Reference proteome</keyword>
<comment type="caution">
    <text evidence="2">The sequence shown here is derived from an EMBL/GenBank/DDBJ whole genome shotgun (WGS) entry which is preliminary data.</text>
</comment>
<organism evidence="2 3">
    <name type="scientific">Methyloceanibacter superfactus</name>
    <dbReference type="NCBI Taxonomy" id="1774969"/>
    <lineage>
        <taxon>Bacteria</taxon>
        <taxon>Pseudomonadati</taxon>
        <taxon>Pseudomonadota</taxon>
        <taxon>Alphaproteobacteria</taxon>
        <taxon>Hyphomicrobiales</taxon>
        <taxon>Hyphomicrobiaceae</taxon>
        <taxon>Methyloceanibacter</taxon>
    </lineage>
</organism>
<dbReference type="Proteomes" id="UP000094472">
    <property type="component" value="Unassembled WGS sequence"/>
</dbReference>
<dbReference type="PANTHER" id="PTHR39210">
    <property type="entry name" value="HEPARIN-SULFATE LYASE"/>
    <property type="match status" value="1"/>
</dbReference>
<dbReference type="STRING" id="1774969.AUC69_07400"/>
<evidence type="ECO:0000313" key="3">
    <source>
        <dbReference type="Proteomes" id="UP000094472"/>
    </source>
</evidence>
<gene>
    <name evidence="2" type="ORF">AUC69_07400</name>
</gene>
<dbReference type="AlphaFoldDB" id="A0A1E3W5D1"/>